<sequence length="173" mass="18908">MVMEEDTHQSAMLGGGSMALKVDPACQRPIAQYDANGLPSSKNFSHSARSRPAGFNPSSLDGLPKCHHCNGNHYSEKCFKEHGYPDWFADYKAHMYGPKAACTMTQGETRLQICVLPIPCQDLKTHEKIGHGKRIGGCIIYSYRLQQFVGASLIKSRVAVSKTSNNFGCGIVA</sequence>
<gene>
    <name evidence="1" type="ORF">L3X38_027060</name>
</gene>
<reference evidence="1 2" key="1">
    <citation type="journal article" date="2022" name="G3 (Bethesda)">
        <title>Whole-genome sequence and methylome profiling of the almond [Prunus dulcis (Mill.) D.A. Webb] cultivar 'Nonpareil'.</title>
        <authorList>
            <person name="D'Amico-Willman K.M."/>
            <person name="Ouma W.Z."/>
            <person name="Meulia T."/>
            <person name="Sideli G.M."/>
            <person name="Gradziel T.M."/>
            <person name="Fresnedo-Ramirez J."/>
        </authorList>
    </citation>
    <scope>NUCLEOTIDE SEQUENCE [LARGE SCALE GENOMIC DNA]</scope>
    <source>
        <strain evidence="1">Clone GOH B32 T37-40</strain>
    </source>
</reference>
<proteinExistence type="predicted"/>
<dbReference type="Proteomes" id="UP001054821">
    <property type="component" value="Chromosome 5"/>
</dbReference>
<evidence type="ECO:0000313" key="1">
    <source>
        <dbReference type="EMBL" id="KAI5327664.1"/>
    </source>
</evidence>
<name>A0AAD4VNP5_PRUDU</name>
<organism evidence="1 2">
    <name type="scientific">Prunus dulcis</name>
    <name type="common">Almond</name>
    <name type="synonym">Amygdalus dulcis</name>
    <dbReference type="NCBI Taxonomy" id="3755"/>
    <lineage>
        <taxon>Eukaryota</taxon>
        <taxon>Viridiplantae</taxon>
        <taxon>Streptophyta</taxon>
        <taxon>Embryophyta</taxon>
        <taxon>Tracheophyta</taxon>
        <taxon>Spermatophyta</taxon>
        <taxon>Magnoliopsida</taxon>
        <taxon>eudicotyledons</taxon>
        <taxon>Gunneridae</taxon>
        <taxon>Pentapetalae</taxon>
        <taxon>rosids</taxon>
        <taxon>fabids</taxon>
        <taxon>Rosales</taxon>
        <taxon>Rosaceae</taxon>
        <taxon>Amygdaloideae</taxon>
        <taxon>Amygdaleae</taxon>
        <taxon>Prunus</taxon>
    </lineage>
</organism>
<accession>A0AAD4VNP5</accession>
<protein>
    <submittedName>
        <fullName evidence="1">Uncharacterized protein</fullName>
    </submittedName>
</protein>
<dbReference type="EMBL" id="JAJFAZ020000005">
    <property type="protein sequence ID" value="KAI5327664.1"/>
    <property type="molecule type" value="Genomic_DNA"/>
</dbReference>
<comment type="caution">
    <text evidence="1">The sequence shown here is derived from an EMBL/GenBank/DDBJ whole genome shotgun (WGS) entry which is preliminary data.</text>
</comment>
<dbReference type="AlphaFoldDB" id="A0AAD4VNP5"/>
<evidence type="ECO:0000313" key="2">
    <source>
        <dbReference type="Proteomes" id="UP001054821"/>
    </source>
</evidence>
<keyword evidence="2" id="KW-1185">Reference proteome</keyword>